<dbReference type="Proteomes" id="UP001589733">
    <property type="component" value="Unassembled WGS sequence"/>
</dbReference>
<keyword evidence="2 6" id="KW-0349">Heme</keyword>
<dbReference type="InterPro" id="IPR036909">
    <property type="entry name" value="Cyt_c-like_dom_sf"/>
</dbReference>
<evidence type="ECO:0000313" key="10">
    <source>
        <dbReference type="Proteomes" id="UP001589733"/>
    </source>
</evidence>
<evidence type="ECO:0000256" key="3">
    <source>
        <dbReference type="ARBA" id="ARBA00022723"/>
    </source>
</evidence>
<dbReference type="PANTHER" id="PTHR37823">
    <property type="entry name" value="CYTOCHROME C-553-LIKE"/>
    <property type="match status" value="1"/>
</dbReference>
<keyword evidence="4" id="KW-0249">Electron transport</keyword>
<dbReference type="EMBL" id="JBHLYR010000013">
    <property type="protein sequence ID" value="MFB9991143.1"/>
    <property type="molecule type" value="Genomic_DNA"/>
</dbReference>
<reference evidence="9 10" key="1">
    <citation type="submission" date="2024-09" db="EMBL/GenBank/DDBJ databases">
        <authorList>
            <person name="Sun Q."/>
            <person name="Mori K."/>
        </authorList>
    </citation>
    <scope>NUCLEOTIDE SEQUENCE [LARGE SCALE GENOMIC DNA]</scope>
    <source>
        <strain evidence="9 10">JCM 13503</strain>
    </source>
</reference>
<comment type="caution">
    <text evidence="9">The sequence shown here is derived from an EMBL/GenBank/DDBJ whole genome shotgun (WGS) entry which is preliminary data.</text>
</comment>
<dbReference type="SUPFAM" id="SSF46626">
    <property type="entry name" value="Cytochrome c"/>
    <property type="match status" value="1"/>
</dbReference>
<keyword evidence="5 6" id="KW-0408">Iron</keyword>
<accession>A0ABV6AUF8</accession>
<evidence type="ECO:0000256" key="7">
    <source>
        <dbReference type="SAM" id="Phobius"/>
    </source>
</evidence>
<evidence type="ECO:0000256" key="6">
    <source>
        <dbReference type="PROSITE-ProRule" id="PRU00433"/>
    </source>
</evidence>
<organism evidence="9 10">
    <name type="scientific">Deinococcus oregonensis</name>
    <dbReference type="NCBI Taxonomy" id="1805970"/>
    <lineage>
        <taxon>Bacteria</taxon>
        <taxon>Thermotogati</taxon>
        <taxon>Deinococcota</taxon>
        <taxon>Deinococci</taxon>
        <taxon>Deinococcales</taxon>
        <taxon>Deinococcaceae</taxon>
        <taxon>Deinococcus</taxon>
    </lineage>
</organism>
<evidence type="ECO:0000256" key="4">
    <source>
        <dbReference type="ARBA" id="ARBA00022982"/>
    </source>
</evidence>
<dbReference type="Gene3D" id="1.10.760.10">
    <property type="entry name" value="Cytochrome c-like domain"/>
    <property type="match status" value="1"/>
</dbReference>
<evidence type="ECO:0000256" key="5">
    <source>
        <dbReference type="ARBA" id="ARBA00023004"/>
    </source>
</evidence>
<sequence length="137" mass="13627">MSNEKGFNVREVMGALTLVVVATGIGVGSYRTGLGIAGPHGAQMSPALAAAPVNGSQLFAASCAGCHGAQAGGGIGPALAATRPWSTAEFASAVLHGKAPASRELSVVMPRFAETGLNGEPVTDEQLQAIRAFVAAP</sequence>
<dbReference type="InterPro" id="IPR009056">
    <property type="entry name" value="Cyt_c-like_dom"/>
</dbReference>
<dbReference type="PANTHER" id="PTHR37823:SF1">
    <property type="entry name" value="CYTOCHROME C-553-LIKE"/>
    <property type="match status" value="1"/>
</dbReference>
<protein>
    <submittedName>
        <fullName evidence="9">C-type cytochrome</fullName>
    </submittedName>
</protein>
<dbReference type="PROSITE" id="PS51007">
    <property type="entry name" value="CYTC"/>
    <property type="match status" value="1"/>
</dbReference>
<feature type="transmembrane region" description="Helical" evidence="7">
    <location>
        <begin position="12"/>
        <end position="30"/>
    </location>
</feature>
<dbReference type="RefSeq" id="WP_380005780.1">
    <property type="nucleotide sequence ID" value="NZ_JBHLYR010000013.1"/>
</dbReference>
<keyword evidence="7" id="KW-0472">Membrane</keyword>
<keyword evidence="7" id="KW-0812">Transmembrane</keyword>
<evidence type="ECO:0000259" key="8">
    <source>
        <dbReference type="PROSITE" id="PS51007"/>
    </source>
</evidence>
<gene>
    <name evidence="9" type="ORF">ACFFLM_03980</name>
</gene>
<name>A0ABV6AUF8_9DEIO</name>
<dbReference type="InterPro" id="IPR051811">
    <property type="entry name" value="Cytochrome_c550/c551-like"/>
</dbReference>
<evidence type="ECO:0000313" key="9">
    <source>
        <dbReference type="EMBL" id="MFB9991143.1"/>
    </source>
</evidence>
<proteinExistence type="predicted"/>
<feature type="domain" description="Cytochrome c" evidence="8">
    <location>
        <begin position="50"/>
        <end position="137"/>
    </location>
</feature>
<evidence type="ECO:0000256" key="2">
    <source>
        <dbReference type="ARBA" id="ARBA00022617"/>
    </source>
</evidence>
<keyword evidence="3 6" id="KW-0479">Metal-binding</keyword>
<keyword evidence="1" id="KW-0813">Transport</keyword>
<evidence type="ECO:0000256" key="1">
    <source>
        <dbReference type="ARBA" id="ARBA00022448"/>
    </source>
</evidence>
<keyword evidence="7" id="KW-1133">Transmembrane helix</keyword>
<keyword evidence="10" id="KW-1185">Reference proteome</keyword>
<dbReference type="Pfam" id="PF13442">
    <property type="entry name" value="Cytochrome_CBB3"/>
    <property type="match status" value="1"/>
</dbReference>